<dbReference type="GO" id="GO:0003677">
    <property type="term" value="F:DNA binding"/>
    <property type="evidence" value="ECO:0007669"/>
    <property type="project" value="UniProtKB-KW"/>
</dbReference>
<dbReference type="SMART" id="SM00448">
    <property type="entry name" value="REC"/>
    <property type="match status" value="1"/>
</dbReference>
<dbReference type="InterPro" id="IPR001789">
    <property type="entry name" value="Sig_transdc_resp-reg_receiver"/>
</dbReference>
<dbReference type="Gene3D" id="3.40.50.2300">
    <property type="match status" value="1"/>
</dbReference>
<sequence>MDEAYKSFTALVVDDEPLARAHLAHLLREAGVGGVAQAASGAECLTRLSGAAPPNWVFLDIQMPGMDGLTTADAIREDLDLDIEAQAPAVVFVTGYDEYAVAAFERAAIDYLLKPVERARLAKTLRRLAAREPSEDAAAPTTPLTSLRKLPVRAGYSIHLVDIDDIVAAAAVDKHVDIITPTAALPSQYTLAQLEALLPEEQFSRVHDGWVVNLTRITQLHSLGSQLYQLSLKDYAAQVPVSRRRISALRARLGLE</sequence>
<dbReference type="PROSITE" id="PS50930">
    <property type="entry name" value="HTH_LYTTR"/>
    <property type="match status" value="1"/>
</dbReference>
<dbReference type="InterPro" id="IPR046947">
    <property type="entry name" value="LytR-like"/>
</dbReference>
<dbReference type="SUPFAM" id="SSF52172">
    <property type="entry name" value="CheY-like"/>
    <property type="match status" value="1"/>
</dbReference>
<keyword evidence="1" id="KW-0238">DNA-binding</keyword>
<dbReference type="KEGG" id="ccot:CCAX7_001800"/>
<dbReference type="Gene3D" id="2.40.50.1020">
    <property type="entry name" value="LytTr DNA-binding domain"/>
    <property type="match status" value="1"/>
</dbReference>
<organism evidence="1 2">
    <name type="scientific">Capsulimonas corticalis</name>
    <dbReference type="NCBI Taxonomy" id="2219043"/>
    <lineage>
        <taxon>Bacteria</taxon>
        <taxon>Bacillati</taxon>
        <taxon>Armatimonadota</taxon>
        <taxon>Armatimonadia</taxon>
        <taxon>Capsulimonadales</taxon>
        <taxon>Capsulimonadaceae</taxon>
        <taxon>Capsulimonas</taxon>
    </lineage>
</organism>
<dbReference type="AlphaFoldDB" id="A0A402CRK5"/>
<dbReference type="Pfam" id="PF00072">
    <property type="entry name" value="Response_reg"/>
    <property type="match status" value="1"/>
</dbReference>
<name>A0A402CRK5_9BACT</name>
<keyword evidence="2" id="KW-1185">Reference proteome</keyword>
<evidence type="ECO:0000313" key="1">
    <source>
        <dbReference type="EMBL" id="BDI28129.1"/>
    </source>
</evidence>
<dbReference type="EMBL" id="AP025739">
    <property type="protein sequence ID" value="BDI28129.1"/>
    <property type="molecule type" value="Genomic_DNA"/>
</dbReference>
<dbReference type="Proteomes" id="UP000287394">
    <property type="component" value="Chromosome"/>
</dbReference>
<dbReference type="FunCoup" id="A0A402CRK5">
    <property type="interactions" value="133"/>
</dbReference>
<dbReference type="PANTHER" id="PTHR37299:SF1">
    <property type="entry name" value="STAGE 0 SPORULATION PROTEIN A HOMOLOG"/>
    <property type="match status" value="1"/>
</dbReference>
<evidence type="ECO:0000313" key="2">
    <source>
        <dbReference type="Proteomes" id="UP000287394"/>
    </source>
</evidence>
<dbReference type="InterPro" id="IPR011006">
    <property type="entry name" value="CheY-like_superfamily"/>
</dbReference>
<dbReference type="PROSITE" id="PS50110">
    <property type="entry name" value="RESPONSE_REGULATORY"/>
    <property type="match status" value="1"/>
</dbReference>
<proteinExistence type="predicted"/>
<dbReference type="GO" id="GO:0000156">
    <property type="term" value="F:phosphorelay response regulator activity"/>
    <property type="evidence" value="ECO:0007669"/>
    <property type="project" value="InterPro"/>
</dbReference>
<reference evidence="1 2" key="1">
    <citation type="journal article" date="2019" name="Int. J. Syst. Evol. Microbiol.">
        <title>Capsulimonas corticalis gen. nov., sp. nov., an aerobic capsulated bacterium, of a novel bacterial order, Capsulimonadales ord. nov., of the class Armatimonadia of the phylum Armatimonadetes.</title>
        <authorList>
            <person name="Li J."/>
            <person name="Kudo C."/>
            <person name="Tonouchi A."/>
        </authorList>
    </citation>
    <scope>NUCLEOTIDE SEQUENCE [LARGE SCALE GENOMIC DNA]</scope>
    <source>
        <strain evidence="1 2">AX-7</strain>
    </source>
</reference>
<dbReference type="Pfam" id="PF04397">
    <property type="entry name" value="LytTR"/>
    <property type="match status" value="1"/>
</dbReference>
<dbReference type="PANTHER" id="PTHR37299">
    <property type="entry name" value="TRANSCRIPTIONAL REGULATOR-RELATED"/>
    <property type="match status" value="1"/>
</dbReference>
<accession>A0A402CRK5</accession>
<dbReference type="SMART" id="SM00850">
    <property type="entry name" value="LytTR"/>
    <property type="match status" value="1"/>
</dbReference>
<gene>
    <name evidence="1" type="ORF">CCAX7_001800</name>
</gene>
<dbReference type="RefSeq" id="WP_165863991.1">
    <property type="nucleotide sequence ID" value="NZ_AP025739.1"/>
</dbReference>
<dbReference type="InterPro" id="IPR007492">
    <property type="entry name" value="LytTR_DNA-bd_dom"/>
</dbReference>
<protein>
    <submittedName>
        <fullName evidence="1">DNA-binding response regulator</fullName>
    </submittedName>
</protein>